<evidence type="ECO:0000256" key="2">
    <source>
        <dbReference type="ARBA" id="ARBA00023054"/>
    </source>
</evidence>
<dbReference type="GO" id="GO:0036064">
    <property type="term" value="C:ciliary basal body"/>
    <property type="evidence" value="ECO:0007669"/>
    <property type="project" value="TreeGrafter"/>
</dbReference>
<dbReference type="KEGG" id="dvi:6635720"/>
<dbReference type="GO" id="GO:0005930">
    <property type="term" value="C:axoneme"/>
    <property type="evidence" value="ECO:0007669"/>
    <property type="project" value="TreeGrafter"/>
</dbReference>
<dbReference type="STRING" id="7244.B4MDF4"/>
<proteinExistence type="predicted"/>
<dbReference type="AlphaFoldDB" id="B4MDF4"/>
<dbReference type="InterPro" id="IPR025254">
    <property type="entry name" value="CCDC113/CCDC96_CC"/>
</dbReference>
<dbReference type="eggNOG" id="ENOG502SGZY">
    <property type="taxonomic scope" value="Eukaryota"/>
</dbReference>
<evidence type="ECO:0000256" key="4">
    <source>
        <dbReference type="SAM" id="MobiDB-lite"/>
    </source>
</evidence>
<organism evidence="6 7">
    <name type="scientific">Drosophila virilis</name>
    <name type="common">Fruit fly</name>
    <dbReference type="NCBI Taxonomy" id="7244"/>
    <lineage>
        <taxon>Eukaryota</taxon>
        <taxon>Metazoa</taxon>
        <taxon>Ecdysozoa</taxon>
        <taxon>Arthropoda</taxon>
        <taxon>Hexapoda</taxon>
        <taxon>Insecta</taxon>
        <taxon>Pterygota</taxon>
        <taxon>Neoptera</taxon>
        <taxon>Endopterygota</taxon>
        <taxon>Diptera</taxon>
        <taxon>Brachycera</taxon>
        <taxon>Muscomorpha</taxon>
        <taxon>Ephydroidea</taxon>
        <taxon>Drosophilidae</taxon>
        <taxon>Drosophila</taxon>
    </lineage>
</organism>
<dbReference type="InterPro" id="IPR051885">
    <property type="entry name" value="CC_CF"/>
</dbReference>
<dbReference type="PANTHER" id="PTHR15654">
    <property type="entry name" value="COILED-COIL DOMAIN-CONTAINING PROTEIN 113-RELATED"/>
    <property type="match status" value="1"/>
</dbReference>
<evidence type="ECO:0000256" key="3">
    <source>
        <dbReference type="ARBA" id="ARBA00023273"/>
    </source>
</evidence>
<dbReference type="InParanoid" id="B4MDF4"/>
<dbReference type="SMR" id="B4MDF4"/>
<feature type="compositionally biased region" description="Low complexity" evidence="4">
    <location>
        <begin position="48"/>
        <end position="60"/>
    </location>
</feature>
<accession>B4MDF4</accession>
<keyword evidence="7" id="KW-1185">Reference proteome</keyword>
<keyword evidence="3" id="KW-0966">Cell projection</keyword>
<name>B4MDF4_DROVI</name>
<dbReference type="Proteomes" id="UP000008792">
    <property type="component" value="Unassembled WGS sequence"/>
</dbReference>
<keyword evidence="2" id="KW-0175">Coiled coil</keyword>
<dbReference type="HOGENOM" id="CLU_1050791_0_0_1"/>
<comment type="subcellular location">
    <subcellularLocation>
        <location evidence="1">Cell projection</location>
        <location evidence="1">Cilium</location>
    </subcellularLocation>
</comment>
<evidence type="ECO:0000313" key="7">
    <source>
        <dbReference type="Proteomes" id="UP000008792"/>
    </source>
</evidence>
<gene>
    <name evidence="6" type="primary">Dvir\GJ16240</name>
    <name evidence="6" type="ORF">Dvir_GJ16240</name>
</gene>
<evidence type="ECO:0000256" key="1">
    <source>
        <dbReference type="ARBA" id="ARBA00004138"/>
    </source>
</evidence>
<dbReference type="EMBL" id="CH940661">
    <property type="protein sequence ID" value="EDW71215.2"/>
    <property type="molecule type" value="Genomic_DNA"/>
</dbReference>
<reference evidence="6 7" key="1">
    <citation type="journal article" date="2007" name="Nature">
        <title>Evolution of genes and genomes on the Drosophila phylogeny.</title>
        <authorList>
            <consortium name="Drosophila 12 Genomes Consortium"/>
            <person name="Clark A.G."/>
            <person name="Eisen M.B."/>
            <person name="Smith D.R."/>
            <person name="Bergman C.M."/>
            <person name="Oliver B."/>
            <person name="Markow T.A."/>
            <person name="Kaufman T.C."/>
            <person name="Kellis M."/>
            <person name="Gelbart W."/>
            <person name="Iyer V.N."/>
            <person name="Pollard D.A."/>
            <person name="Sackton T.B."/>
            <person name="Larracuente A.M."/>
            <person name="Singh N.D."/>
            <person name="Abad J.P."/>
            <person name="Abt D.N."/>
            <person name="Adryan B."/>
            <person name="Aguade M."/>
            <person name="Akashi H."/>
            <person name="Anderson W.W."/>
            <person name="Aquadro C.F."/>
            <person name="Ardell D.H."/>
            <person name="Arguello R."/>
            <person name="Artieri C.G."/>
            <person name="Barbash D.A."/>
            <person name="Barker D."/>
            <person name="Barsanti P."/>
            <person name="Batterham P."/>
            <person name="Batzoglou S."/>
            <person name="Begun D."/>
            <person name="Bhutkar A."/>
            <person name="Blanco E."/>
            <person name="Bosak S.A."/>
            <person name="Bradley R.K."/>
            <person name="Brand A.D."/>
            <person name="Brent M.R."/>
            <person name="Brooks A.N."/>
            <person name="Brown R.H."/>
            <person name="Butlin R.K."/>
            <person name="Caggese C."/>
            <person name="Calvi B.R."/>
            <person name="Bernardo de Carvalho A."/>
            <person name="Caspi A."/>
            <person name="Castrezana S."/>
            <person name="Celniker S.E."/>
            <person name="Chang J.L."/>
            <person name="Chapple C."/>
            <person name="Chatterji S."/>
            <person name="Chinwalla A."/>
            <person name="Civetta A."/>
            <person name="Clifton S.W."/>
            <person name="Comeron J.M."/>
            <person name="Costello J.C."/>
            <person name="Coyne J.A."/>
            <person name="Daub J."/>
            <person name="David R.G."/>
            <person name="Delcher A.L."/>
            <person name="Delehaunty K."/>
            <person name="Do C.B."/>
            <person name="Ebling H."/>
            <person name="Edwards K."/>
            <person name="Eickbush T."/>
            <person name="Evans J.D."/>
            <person name="Filipski A."/>
            <person name="Findeiss S."/>
            <person name="Freyhult E."/>
            <person name="Fulton L."/>
            <person name="Fulton R."/>
            <person name="Garcia A.C."/>
            <person name="Gardiner A."/>
            <person name="Garfield D.A."/>
            <person name="Garvin B.E."/>
            <person name="Gibson G."/>
            <person name="Gilbert D."/>
            <person name="Gnerre S."/>
            <person name="Godfrey J."/>
            <person name="Good R."/>
            <person name="Gotea V."/>
            <person name="Gravely B."/>
            <person name="Greenberg A.J."/>
            <person name="Griffiths-Jones S."/>
            <person name="Gross S."/>
            <person name="Guigo R."/>
            <person name="Gustafson E.A."/>
            <person name="Haerty W."/>
            <person name="Hahn M.W."/>
            <person name="Halligan D.L."/>
            <person name="Halpern A.L."/>
            <person name="Halter G.M."/>
            <person name="Han M.V."/>
            <person name="Heger A."/>
            <person name="Hillier L."/>
            <person name="Hinrichs A.S."/>
            <person name="Holmes I."/>
            <person name="Hoskins R.A."/>
            <person name="Hubisz M.J."/>
            <person name="Hultmark D."/>
            <person name="Huntley M.A."/>
            <person name="Jaffe D.B."/>
            <person name="Jagadeeshan S."/>
            <person name="Jeck W.R."/>
            <person name="Johnson J."/>
            <person name="Jones C.D."/>
            <person name="Jordan W.C."/>
            <person name="Karpen G.H."/>
            <person name="Kataoka E."/>
            <person name="Keightley P.D."/>
            <person name="Kheradpour P."/>
            <person name="Kirkness E.F."/>
            <person name="Koerich L.B."/>
            <person name="Kristiansen K."/>
            <person name="Kudrna D."/>
            <person name="Kulathinal R.J."/>
            <person name="Kumar S."/>
            <person name="Kwok R."/>
            <person name="Lander E."/>
            <person name="Langley C.H."/>
            <person name="Lapoint R."/>
            <person name="Lazzaro B.P."/>
            <person name="Lee S.J."/>
            <person name="Levesque L."/>
            <person name="Li R."/>
            <person name="Lin C.F."/>
            <person name="Lin M.F."/>
            <person name="Lindblad-Toh K."/>
            <person name="Llopart A."/>
            <person name="Long M."/>
            <person name="Low L."/>
            <person name="Lozovsky E."/>
            <person name="Lu J."/>
            <person name="Luo M."/>
            <person name="Machado C.A."/>
            <person name="Makalowski W."/>
            <person name="Marzo M."/>
            <person name="Matsuda M."/>
            <person name="Matzkin L."/>
            <person name="McAllister B."/>
            <person name="McBride C.S."/>
            <person name="McKernan B."/>
            <person name="McKernan K."/>
            <person name="Mendez-Lago M."/>
            <person name="Minx P."/>
            <person name="Mollenhauer M.U."/>
            <person name="Montooth K."/>
            <person name="Mount S.M."/>
            <person name="Mu X."/>
            <person name="Myers E."/>
            <person name="Negre B."/>
            <person name="Newfeld S."/>
            <person name="Nielsen R."/>
            <person name="Noor M.A."/>
            <person name="O'Grady P."/>
            <person name="Pachter L."/>
            <person name="Papaceit M."/>
            <person name="Parisi M.J."/>
            <person name="Parisi M."/>
            <person name="Parts L."/>
            <person name="Pedersen J.S."/>
            <person name="Pesole G."/>
            <person name="Phillippy A.M."/>
            <person name="Ponting C.P."/>
            <person name="Pop M."/>
            <person name="Porcelli D."/>
            <person name="Powell J.R."/>
            <person name="Prohaska S."/>
            <person name="Pruitt K."/>
            <person name="Puig M."/>
            <person name="Quesneville H."/>
            <person name="Ram K.R."/>
            <person name="Rand D."/>
            <person name="Rasmussen M.D."/>
            <person name="Reed L.K."/>
            <person name="Reenan R."/>
            <person name="Reily A."/>
            <person name="Remington K.A."/>
            <person name="Rieger T.T."/>
            <person name="Ritchie M.G."/>
            <person name="Robin C."/>
            <person name="Rogers Y.H."/>
            <person name="Rohde C."/>
            <person name="Rozas J."/>
            <person name="Rubenfield M.J."/>
            <person name="Ruiz A."/>
            <person name="Russo S."/>
            <person name="Salzberg S.L."/>
            <person name="Sanchez-Gracia A."/>
            <person name="Saranga D.J."/>
            <person name="Sato H."/>
            <person name="Schaeffer S.W."/>
            <person name="Schatz M.C."/>
            <person name="Schlenke T."/>
            <person name="Schwartz R."/>
            <person name="Segarra C."/>
            <person name="Singh R.S."/>
            <person name="Sirot L."/>
            <person name="Sirota M."/>
            <person name="Sisneros N.B."/>
            <person name="Smith C.D."/>
            <person name="Smith T.F."/>
            <person name="Spieth J."/>
            <person name="Stage D.E."/>
            <person name="Stark A."/>
            <person name="Stephan W."/>
            <person name="Strausberg R.L."/>
            <person name="Strempel S."/>
            <person name="Sturgill D."/>
            <person name="Sutton G."/>
            <person name="Sutton G.G."/>
            <person name="Tao W."/>
            <person name="Teichmann S."/>
            <person name="Tobari Y.N."/>
            <person name="Tomimura Y."/>
            <person name="Tsolas J.M."/>
            <person name="Valente V.L."/>
            <person name="Venter E."/>
            <person name="Venter J.C."/>
            <person name="Vicario S."/>
            <person name="Vieira F.G."/>
            <person name="Vilella A.J."/>
            <person name="Villasante A."/>
            <person name="Walenz B."/>
            <person name="Wang J."/>
            <person name="Wasserman M."/>
            <person name="Watts T."/>
            <person name="Wilson D."/>
            <person name="Wilson R.K."/>
            <person name="Wing R.A."/>
            <person name="Wolfner M.F."/>
            <person name="Wong A."/>
            <person name="Wong G.K."/>
            <person name="Wu C.I."/>
            <person name="Wu G."/>
            <person name="Yamamoto D."/>
            <person name="Yang H.P."/>
            <person name="Yang S.P."/>
            <person name="Yorke J.A."/>
            <person name="Yoshida K."/>
            <person name="Zdobnov E."/>
            <person name="Zhang P."/>
            <person name="Zhang Y."/>
            <person name="Zimin A.V."/>
            <person name="Baldwin J."/>
            <person name="Abdouelleil A."/>
            <person name="Abdulkadir J."/>
            <person name="Abebe A."/>
            <person name="Abera B."/>
            <person name="Abreu J."/>
            <person name="Acer S.C."/>
            <person name="Aftuck L."/>
            <person name="Alexander A."/>
            <person name="An P."/>
            <person name="Anderson E."/>
            <person name="Anderson S."/>
            <person name="Arachi H."/>
            <person name="Azer M."/>
            <person name="Bachantsang P."/>
            <person name="Barry A."/>
            <person name="Bayul T."/>
            <person name="Berlin A."/>
            <person name="Bessette D."/>
            <person name="Bloom T."/>
            <person name="Blye J."/>
            <person name="Boguslavskiy L."/>
            <person name="Bonnet C."/>
            <person name="Boukhgalter B."/>
            <person name="Bourzgui I."/>
            <person name="Brown A."/>
            <person name="Cahill P."/>
            <person name="Channer S."/>
            <person name="Cheshatsang Y."/>
            <person name="Chuda L."/>
            <person name="Citroen M."/>
            <person name="Collymore A."/>
            <person name="Cooke P."/>
            <person name="Costello M."/>
            <person name="D'Aco K."/>
            <person name="Daza R."/>
            <person name="De Haan G."/>
            <person name="DeGray S."/>
            <person name="DeMaso C."/>
            <person name="Dhargay N."/>
            <person name="Dooley K."/>
            <person name="Dooley E."/>
            <person name="Doricent M."/>
            <person name="Dorje P."/>
            <person name="Dorjee K."/>
            <person name="Dupes A."/>
            <person name="Elong R."/>
            <person name="Falk J."/>
            <person name="Farina A."/>
            <person name="Faro S."/>
            <person name="Ferguson D."/>
            <person name="Fisher S."/>
            <person name="Foley C.D."/>
            <person name="Franke A."/>
            <person name="Friedrich D."/>
            <person name="Gadbois L."/>
            <person name="Gearin G."/>
            <person name="Gearin C.R."/>
            <person name="Giannoukos G."/>
            <person name="Goode T."/>
            <person name="Graham J."/>
            <person name="Grandbois E."/>
            <person name="Grewal S."/>
            <person name="Gyaltsen K."/>
            <person name="Hafez N."/>
            <person name="Hagos B."/>
            <person name="Hall J."/>
            <person name="Henson C."/>
            <person name="Hollinger A."/>
            <person name="Honan T."/>
            <person name="Huard M.D."/>
            <person name="Hughes L."/>
            <person name="Hurhula B."/>
            <person name="Husby M.E."/>
            <person name="Kamat A."/>
            <person name="Kanga B."/>
            <person name="Kashin S."/>
            <person name="Khazanovich D."/>
            <person name="Kisner P."/>
            <person name="Lance K."/>
            <person name="Lara M."/>
            <person name="Lee W."/>
            <person name="Lennon N."/>
            <person name="Letendre F."/>
            <person name="LeVine R."/>
            <person name="Lipovsky A."/>
            <person name="Liu X."/>
            <person name="Liu J."/>
            <person name="Liu S."/>
            <person name="Lokyitsang T."/>
            <person name="Lokyitsang Y."/>
            <person name="Lubonja R."/>
            <person name="Lui A."/>
            <person name="MacDonald P."/>
            <person name="Magnisalis V."/>
            <person name="Maru K."/>
            <person name="Matthews C."/>
            <person name="McCusker W."/>
            <person name="McDonough S."/>
            <person name="Mehta T."/>
            <person name="Meldrim J."/>
            <person name="Meneus L."/>
            <person name="Mihai O."/>
            <person name="Mihalev A."/>
            <person name="Mihova T."/>
            <person name="Mittelman R."/>
            <person name="Mlenga V."/>
            <person name="Montmayeur A."/>
            <person name="Mulrain L."/>
            <person name="Navidi A."/>
            <person name="Naylor J."/>
            <person name="Negash T."/>
            <person name="Nguyen T."/>
            <person name="Nguyen N."/>
            <person name="Nicol R."/>
            <person name="Norbu C."/>
            <person name="Norbu N."/>
            <person name="Novod N."/>
            <person name="O'Neill B."/>
            <person name="Osman S."/>
            <person name="Markiewicz E."/>
            <person name="Oyono O.L."/>
            <person name="Patti C."/>
            <person name="Phunkhang P."/>
            <person name="Pierre F."/>
            <person name="Priest M."/>
            <person name="Raghuraman S."/>
            <person name="Rege F."/>
            <person name="Reyes R."/>
            <person name="Rise C."/>
            <person name="Rogov P."/>
            <person name="Ross K."/>
            <person name="Ryan E."/>
            <person name="Settipalli S."/>
            <person name="Shea T."/>
            <person name="Sherpa N."/>
            <person name="Shi L."/>
            <person name="Shih D."/>
            <person name="Sparrow T."/>
            <person name="Spaulding J."/>
            <person name="Stalker J."/>
            <person name="Stange-Thomann N."/>
            <person name="Stavropoulos S."/>
            <person name="Stone C."/>
            <person name="Strader C."/>
            <person name="Tesfaye S."/>
            <person name="Thomson T."/>
            <person name="Thoulutsang Y."/>
            <person name="Thoulutsang D."/>
            <person name="Topham K."/>
            <person name="Topping I."/>
            <person name="Tsamla T."/>
            <person name="Vassiliev H."/>
            <person name="Vo A."/>
            <person name="Wangchuk T."/>
            <person name="Wangdi T."/>
            <person name="Weiand M."/>
            <person name="Wilkinson J."/>
            <person name="Wilson A."/>
            <person name="Yadav S."/>
            <person name="Young G."/>
            <person name="Yu Q."/>
            <person name="Zembek L."/>
            <person name="Zhong D."/>
            <person name="Zimmer A."/>
            <person name="Zwirko Z."/>
            <person name="Jaffe D.B."/>
            <person name="Alvarez P."/>
            <person name="Brockman W."/>
            <person name="Butler J."/>
            <person name="Chin C."/>
            <person name="Gnerre S."/>
            <person name="Grabherr M."/>
            <person name="Kleber M."/>
            <person name="Mauceli E."/>
            <person name="MacCallum I."/>
        </authorList>
    </citation>
    <scope>NUCLEOTIDE SEQUENCE [LARGE SCALE GENOMIC DNA]</scope>
    <source>
        <strain evidence="7">Tucson 15010-1051.87</strain>
    </source>
</reference>
<sequence length="524" mass="61034">MIHKRNSMLALLNEIPDIEHLSEGSYCSLFGHKRSDYDGHFVPPTWDGGSESSSLKSPEPSLKHQETASAVEKVDEESSSEFVSFDSHSLLNLDSLSDSVDRFPVSANKVRAIDEEVDVARTLNSIIIRNSHINMVDFYNENLENQRRAALEACEYFLDEIIQRVVAYSDQEDVHLRRVLDKDKLIRELIPLMKQFSEEQLFKTTMEQRVTDHFARKKQFVFLKIPKTFDALNYQRLKSSLVELDRLLEVHNQTFDLAQMQSIKLTEELESARIYSDRKVQDFEQFVRTTLLNDRSNHLAGVVNEILSNMSSFRDELSELRLELLYNQHRLAEMQLKSEVLEDLGDGLKMQEYLSKQSDVLVLGTKIAERDAELNRLLGKINFDVHALAHVKCKEHMYRKVYLEMKQKLEECKRSRRHYRELIYQSKLKHNRFLRELHKIRTSGSLMHYPSLLDDYDKTVEFLQLKRAAVEKLRCEHRRLTQRISTRETKLSKQRSTIRLSGATNLLGEPLIVITGFNVSPTAS</sequence>
<feature type="region of interest" description="Disordered" evidence="4">
    <location>
        <begin position="47"/>
        <end position="70"/>
    </location>
</feature>
<protein>
    <recommendedName>
        <fullName evidence="5">CCDC113/CCDC96 coiled-coil domain-containing protein</fullName>
    </recommendedName>
</protein>
<evidence type="ECO:0000259" key="5">
    <source>
        <dbReference type="Pfam" id="PF13870"/>
    </source>
</evidence>
<dbReference type="PANTHER" id="PTHR15654:SF1">
    <property type="entry name" value="COILED-COIL DOMAIN-CONTAINING PROTEIN 96"/>
    <property type="match status" value="1"/>
</dbReference>
<dbReference type="OrthoDB" id="10254794at2759"/>
<dbReference type="Pfam" id="PF13870">
    <property type="entry name" value="CCDC113_CCDC96_CC"/>
    <property type="match status" value="1"/>
</dbReference>
<feature type="domain" description="CCDC113/CCDC96 coiled-coil" evidence="5">
    <location>
        <begin position="310"/>
        <end position="485"/>
    </location>
</feature>
<dbReference type="GO" id="GO:0060271">
    <property type="term" value="P:cilium assembly"/>
    <property type="evidence" value="ECO:0007669"/>
    <property type="project" value="TreeGrafter"/>
</dbReference>
<evidence type="ECO:0000313" key="6">
    <source>
        <dbReference type="EMBL" id="EDW71215.2"/>
    </source>
</evidence>